<comment type="caution">
    <text evidence="1">The sequence shown here is derived from an EMBL/GenBank/DDBJ whole genome shotgun (WGS) entry which is preliminary data.</text>
</comment>
<proteinExistence type="predicted"/>
<reference evidence="1 2" key="1">
    <citation type="submission" date="2016-10" db="EMBL/GenBank/DDBJ databases">
        <title>Genome Sequence of Pseudomonas putida GM4FR.</title>
        <authorList>
            <person name="Poehlein A."/>
            <person name="Wemheuer F."/>
            <person name="Hollensteiner J."/>
            <person name="Wemheuer B."/>
        </authorList>
    </citation>
    <scope>NUCLEOTIDE SEQUENCE [LARGE SCALE GENOMIC DNA]</scope>
    <source>
        <strain evidence="1 2">GM4FR</strain>
    </source>
</reference>
<dbReference type="EMBL" id="MKZO01000008">
    <property type="protein sequence ID" value="OLS64151.1"/>
    <property type="molecule type" value="Genomic_DNA"/>
</dbReference>
<evidence type="ECO:0000313" key="1">
    <source>
        <dbReference type="EMBL" id="OLS64151.1"/>
    </source>
</evidence>
<gene>
    <name evidence="1" type="ORF">PSEMO_09640</name>
</gene>
<dbReference type="RefSeq" id="WP_075802042.1">
    <property type="nucleotide sequence ID" value="NZ_MKZO01000008.1"/>
</dbReference>
<dbReference type="OrthoDB" id="6899121at2"/>
<organism evidence="1 2">
    <name type="scientific">Pseudomonas putida</name>
    <name type="common">Arthrobacter siderocapsulatus</name>
    <dbReference type="NCBI Taxonomy" id="303"/>
    <lineage>
        <taxon>Bacteria</taxon>
        <taxon>Pseudomonadati</taxon>
        <taxon>Pseudomonadota</taxon>
        <taxon>Gammaproteobacteria</taxon>
        <taxon>Pseudomonadales</taxon>
        <taxon>Pseudomonadaceae</taxon>
        <taxon>Pseudomonas</taxon>
    </lineage>
</organism>
<sequence>MKKCVPDPPLSLCINPGLTHDEAVTKAIEHLKKSIEAAAGVPEPPEERHRTMLTNARLDMRIAKALLVVAVSRSTVSVPV</sequence>
<protein>
    <submittedName>
        <fullName evidence="1">Uncharacterized protein</fullName>
    </submittedName>
</protein>
<name>A0A1Q9R9Z3_PSEPU</name>
<evidence type="ECO:0000313" key="2">
    <source>
        <dbReference type="Proteomes" id="UP000186736"/>
    </source>
</evidence>
<dbReference type="Proteomes" id="UP000186736">
    <property type="component" value="Unassembled WGS sequence"/>
</dbReference>
<accession>A0A1Q9R9Z3</accession>
<dbReference type="AlphaFoldDB" id="A0A1Q9R9Z3"/>